<organism evidence="8 9">
    <name type="scientific">Paenibacillus allorhizosphaerae</name>
    <dbReference type="NCBI Taxonomy" id="2849866"/>
    <lineage>
        <taxon>Bacteria</taxon>
        <taxon>Bacillati</taxon>
        <taxon>Bacillota</taxon>
        <taxon>Bacilli</taxon>
        <taxon>Bacillales</taxon>
        <taxon>Paenibacillaceae</taxon>
        <taxon>Paenibacillus</taxon>
    </lineage>
</organism>
<reference evidence="8 9" key="1">
    <citation type="submission" date="2021-06" db="EMBL/GenBank/DDBJ databases">
        <authorList>
            <person name="Criscuolo A."/>
        </authorList>
    </citation>
    <scope>NUCLEOTIDE SEQUENCE [LARGE SCALE GENOMIC DNA]</scope>
    <source>
        <strain evidence="9">CIP 111802</strain>
    </source>
</reference>
<proteinExistence type="inferred from homology"/>
<feature type="domain" description="Thioredoxin" evidence="7">
    <location>
        <begin position="1"/>
        <end position="107"/>
    </location>
</feature>
<accession>A0ABM8VHU5</accession>
<keyword evidence="4" id="KW-1015">Disulfide bond</keyword>
<dbReference type="Pfam" id="PF00085">
    <property type="entry name" value="Thioredoxin"/>
    <property type="match status" value="1"/>
</dbReference>
<evidence type="ECO:0000256" key="2">
    <source>
        <dbReference type="ARBA" id="ARBA00022448"/>
    </source>
</evidence>
<dbReference type="PANTHER" id="PTHR45663:SF11">
    <property type="entry name" value="GEO12009P1"/>
    <property type="match status" value="1"/>
</dbReference>
<dbReference type="Proteomes" id="UP000730618">
    <property type="component" value="Unassembled WGS sequence"/>
</dbReference>
<dbReference type="InterPro" id="IPR005746">
    <property type="entry name" value="Thioredoxin"/>
</dbReference>
<dbReference type="EMBL" id="CAJVCE010000007">
    <property type="protein sequence ID" value="CAG7643084.1"/>
    <property type="molecule type" value="Genomic_DNA"/>
</dbReference>
<evidence type="ECO:0000256" key="5">
    <source>
        <dbReference type="ARBA" id="ARBA00023284"/>
    </source>
</evidence>
<keyword evidence="3" id="KW-0249">Electron transport</keyword>
<dbReference type="PIRSF" id="PIRSF000077">
    <property type="entry name" value="Thioredoxin"/>
    <property type="match status" value="1"/>
</dbReference>
<evidence type="ECO:0000313" key="9">
    <source>
        <dbReference type="Proteomes" id="UP000730618"/>
    </source>
</evidence>
<evidence type="ECO:0000256" key="1">
    <source>
        <dbReference type="ARBA" id="ARBA00008987"/>
    </source>
</evidence>
<name>A0ABM8VHU5_9BACL</name>
<evidence type="ECO:0000313" key="8">
    <source>
        <dbReference type="EMBL" id="CAG7643084.1"/>
    </source>
</evidence>
<dbReference type="PROSITE" id="PS51352">
    <property type="entry name" value="THIOREDOXIN_2"/>
    <property type="match status" value="1"/>
</dbReference>
<protein>
    <recommendedName>
        <fullName evidence="6">Thioredoxin</fullName>
    </recommendedName>
</protein>
<sequence length="109" mass="12186">MVRMLLLDDNTFRDGIRKQGVTLIDFGSVHCPPCRVLLPILEELEATMGDRMSIAKIDCDDSPRTASDYGVMSMPTVILFHDGEPVEKLVGLRPKSVYESVIAKYLTNE</sequence>
<comment type="similarity">
    <text evidence="1 6">Belongs to the thioredoxin family.</text>
</comment>
<comment type="caution">
    <text evidence="8">The sequence shown here is derived from an EMBL/GenBank/DDBJ whole genome shotgun (WGS) entry which is preliminary data.</text>
</comment>
<gene>
    <name evidence="8" type="primary">trxA_1</name>
    <name evidence="8" type="ORF">PAECIP111802_02950</name>
</gene>
<dbReference type="CDD" id="cd02947">
    <property type="entry name" value="TRX_family"/>
    <property type="match status" value="1"/>
</dbReference>
<dbReference type="PANTHER" id="PTHR45663">
    <property type="entry name" value="GEO12009P1"/>
    <property type="match status" value="1"/>
</dbReference>
<evidence type="ECO:0000259" key="7">
    <source>
        <dbReference type="PROSITE" id="PS51352"/>
    </source>
</evidence>
<keyword evidence="5" id="KW-0676">Redox-active center</keyword>
<evidence type="ECO:0000256" key="4">
    <source>
        <dbReference type="ARBA" id="ARBA00023157"/>
    </source>
</evidence>
<keyword evidence="2" id="KW-0813">Transport</keyword>
<keyword evidence="9" id="KW-1185">Reference proteome</keyword>
<dbReference type="InterPro" id="IPR013766">
    <property type="entry name" value="Thioredoxin_domain"/>
</dbReference>
<evidence type="ECO:0000256" key="6">
    <source>
        <dbReference type="PIRNR" id="PIRNR000077"/>
    </source>
</evidence>
<evidence type="ECO:0000256" key="3">
    <source>
        <dbReference type="ARBA" id="ARBA00022982"/>
    </source>
</evidence>